<dbReference type="AlphaFoldDB" id="A0A7S3H0I5"/>
<accession>A0A7S3H0I5</accession>
<gene>
    <name evidence="1" type="ORF">SELO1098_LOCUS10533</name>
</gene>
<proteinExistence type="predicted"/>
<name>A0A7S3H0I5_9STRA</name>
<dbReference type="Gene3D" id="3.90.1150.160">
    <property type="match status" value="1"/>
</dbReference>
<reference evidence="1" key="1">
    <citation type="submission" date="2021-01" db="EMBL/GenBank/DDBJ databases">
        <authorList>
            <person name="Corre E."/>
            <person name="Pelletier E."/>
            <person name="Niang G."/>
            <person name="Scheremetjew M."/>
            <person name="Finn R."/>
            <person name="Kale V."/>
            <person name="Holt S."/>
            <person name="Cochrane G."/>
            <person name="Meng A."/>
            <person name="Brown T."/>
            <person name="Cohen L."/>
        </authorList>
    </citation>
    <scope>NUCLEOTIDE SEQUENCE</scope>
    <source>
        <strain evidence="1">CCAP 955/1</strain>
    </source>
</reference>
<organism evidence="1">
    <name type="scientific">Spumella elongata</name>
    <dbReference type="NCBI Taxonomy" id="89044"/>
    <lineage>
        <taxon>Eukaryota</taxon>
        <taxon>Sar</taxon>
        <taxon>Stramenopiles</taxon>
        <taxon>Ochrophyta</taxon>
        <taxon>Chrysophyceae</taxon>
        <taxon>Chromulinales</taxon>
        <taxon>Chromulinaceae</taxon>
        <taxon>Spumella</taxon>
    </lineage>
</organism>
<dbReference type="EMBL" id="HBIC01021069">
    <property type="protein sequence ID" value="CAE0281699.1"/>
    <property type="molecule type" value="Transcribed_RNA"/>
</dbReference>
<evidence type="ECO:0000313" key="1">
    <source>
        <dbReference type="EMBL" id="CAE0281699.1"/>
    </source>
</evidence>
<sequence>MLDAGDTKCLPVVAAMLNPELGLPFDDIDLQHQMQQYHWYVSGYRMSFHDPNDEETKALFTDLPATQTMFRVVVKANNTRVMMDNLITSLKACLEEMASLGPGFQSMHAPKKLLTGSKGHAC</sequence>
<protein>
    <submittedName>
        <fullName evidence="1">Uncharacterized protein</fullName>
    </submittedName>
</protein>